<keyword evidence="2" id="KW-0378">Hydrolase</keyword>
<dbReference type="Gene3D" id="1.10.238.10">
    <property type="entry name" value="EF-hand"/>
    <property type="match status" value="1"/>
</dbReference>
<feature type="region of interest" description="Disordered" evidence="3">
    <location>
        <begin position="373"/>
        <end position="420"/>
    </location>
</feature>
<dbReference type="InParanoid" id="A0A7M7T215"/>
<dbReference type="EC" id="3.1.3.16" evidence="2"/>
<dbReference type="RefSeq" id="XP_030848118.1">
    <property type="nucleotide sequence ID" value="XM_030992258.1"/>
</dbReference>
<dbReference type="KEGG" id="spu:100889723"/>
<dbReference type="OMA" id="LMWSDPI"/>
<evidence type="ECO:0000256" key="1">
    <source>
        <dbReference type="ARBA" id="ARBA00008294"/>
    </source>
</evidence>
<dbReference type="GO" id="GO:0004722">
    <property type="term" value="F:protein serine/threonine phosphatase activity"/>
    <property type="evidence" value="ECO:0000318"/>
    <property type="project" value="GO_Central"/>
</dbReference>
<dbReference type="FunFam" id="1.10.238.10:FF:000876">
    <property type="entry name" value="Serine/threonine-protein phosphatase"/>
    <property type="match status" value="1"/>
</dbReference>
<feature type="domain" description="EF-hand" evidence="4">
    <location>
        <begin position="277"/>
        <end position="312"/>
    </location>
</feature>
<dbReference type="GeneID" id="100889723"/>
<dbReference type="Pfam" id="PF00149">
    <property type="entry name" value="Metallophos"/>
    <property type="match status" value="1"/>
</dbReference>
<accession>A0A7M7T215</accession>
<dbReference type="InterPro" id="IPR006186">
    <property type="entry name" value="Ser/Thr-sp_prot-phosphatase"/>
</dbReference>
<dbReference type="GO" id="GO:0005509">
    <property type="term" value="F:calcium ion binding"/>
    <property type="evidence" value="ECO:0007669"/>
    <property type="project" value="InterPro"/>
</dbReference>
<dbReference type="GO" id="GO:0005737">
    <property type="term" value="C:cytoplasm"/>
    <property type="evidence" value="ECO:0000318"/>
    <property type="project" value="GO_Central"/>
</dbReference>
<dbReference type="CDD" id="cd00144">
    <property type="entry name" value="MPP_PPP_family"/>
    <property type="match status" value="1"/>
</dbReference>
<organism evidence="5 6">
    <name type="scientific">Strongylocentrotus purpuratus</name>
    <name type="common">Purple sea urchin</name>
    <dbReference type="NCBI Taxonomy" id="7668"/>
    <lineage>
        <taxon>Eukaryota</taxon>
        <taxon>Metazoa</taxon>
        <taxon>Echinodermata</taxon>
        <taxon>Eleutherozoa</taxon>
        <taxon>Echinozoa</taxon>
        <taxon>Echinoidea</taxon>
        <taxon>Euechinoidea</taxon>
        <taxon>Echinacea</taxon>
        <taxon>Camarodonta</taxon>
        <taxon>Echinidea</taxon>
        <taxon>Strongylocentrotidae</taxon>
        <taxon>Strongylocentrotus</taxon>
    </lineage>
</organism>
<proteinExistence type="inferred from homology"/>
<evidence type="ECO:0000256" key="2">
    <source>
        <dbReference type="RuleBase" id="RU004273"/>
    </source>
</evidence>
<dbReference type="InterPro" id="IPR029052">
    <property type="entry name" value="Metallo-depent_PP-like"/>
</dbReference>
<dbReference type="PANTHER" id="PTHR11668:SF496">
    <property type="entry name" value="SERINE_THREONINE-PROTEIN PHOSPHATASE"/>
    <property type="match status" value="1"/>
</dbReference>
<dbReference type="PROSITE" id="PS50222">
    <property type="entry name" value="EF_HAND_2"/>
    <property type="match status" value="2"/>
</dbReference>
<reference evidence="6" key="1">
    <citation type="submission" date="2015-02" db="EMBL/GenBank/DDBJ databases">
        <title>Genome sequencing for Strongylocentrotus purpuratus.</title>
        <authorList>
            <person name="Murali S."/>
            <person name="Liu Y."/>
            <person name="Vee V."/>
            <person name="English A."/>
            <person name="Wang M."/>
            <person name="Skinner E."/>
            <person name="Han Y."/>
            <person name="Muzny D.M."/>
            <person name="Worley K.C."/>
            <person name="Gibbs R.A."/>
        </authorList>
    </citation>
    <scope>NUCLEOTIDE SEQUENCE</scope>
</reference>
<dbReference type="InterPro" id="IPR004843">
    <property type="entry name" value="Calcineurin-like_PHP"/>
</dbReference>
<comment type="similarity">
    <text evidence="1 2">Belongs to the PPP phosphatase family.</text>
</comment>
<dbReference type="SMART" id="SM00156">
    <property type="entry name" value="PP2Ac"/>
    <property type="match status" value="1"/>
</dbReference>
<evidence type="ECO:0000259" key="4">
    <source>
        <dbReference type="PROSITE" id="PS50222"/>
    </source>
</evidence>
<evidence type="ECO:0000313" key="5">
    <source>
        <dbReference type="EnsemblMetazoa" id="XP_030848118"/>
    </source>
</evidence>
<reference evidence="5" key="2">
    <citation type="submission" date="2021-01" db="UniProtKB">
        <authorList>
            <consortium name="EnsemblMetazoa"/>
        </authorList>
    </citation>
    <scope>IDENTIFICATION</scope>
</reference>
<dbReference type="InterPro" id="IPR002048">
    <property type="entry name" value="EF_hand_dom"/>
</dbReference>
<evidence type="ECO:0000256" key="3">
    <source>
        <dbReference type="SAM" id="MobiDB-lite"/>
    </source>
</evidence>
<dbReference type="InterPro" id="IPR050341">
    <property type="entry name" value="PP1_catalytic_subunit"/>
</dbReference>
<dbReference type="OrthoDB" id="256429at2759"/>
<dbReference type="GO" id="GO:0005634">
    <property type="term" value="C:nucleus"/>
    <property type="evidence" value="ECO:0000318"/>
    <property type="project" value="GO_Central"/>
</dbReference>
<evidence type="ECO:0000313" key="6">
    <source>
        <dbReference type="Proteomes" id="UP000007110"/>
    </source>
</evidence>
<dbReference type="AlphaFoldDB" id="A0A7M7T215"/>
<dbReference type="PRINTS" id="PR00114">
    <property type="entry name" value="STPHPHTASE"/>
</dbReference>
<dbReference type="Proteomes" id="UP000007110">
    <property type="component" value="Unassembled WGS sequence"/>
</dbReference>
<dbReference type="SUPFAM" id="SSF56300">
    <property type="entry name" value="Metallo-dependent phosphatases"/>
    <property type="match status" value="1"/>
</dbReference>
<comment type="catalytic activity">
    <reaction evidence="2">
        <text>O-phospho-L-threonyl-[protein] + H2O = L-threonyl-[protein] + phosphate</text>
        <dbReference type="Rhea" id="RHEA:47004"/>
        <dbReference type="Rhea" id="RHEA-COMP:11060"/>
        <dbReference type="Rhea" id="RHEA-COMP:11605"/>
        <dbReference type="ChEBI" id="CHEBI:15377"/>
        <dbReference type="ChEBI" id="CHEBI:30013"/>
        <dbReference type="ChEBI" id="CHEBI:43474"/>
        <dbReference type="ChEBI" id="CHEBI:61977"/>
        <dbReference type="EC" id="3.1.3.16"/>
    </reaction>
</comment>
<dbReference type="PROSITE" id="PS00125">
    <property type="entry name" value="SER_THR_PHOSPHATASE"/>
    <property type="match status" value="1"/>
</dbReference>
<name>A0A7M7T215_STRPU</name>
<dbReference type="InterPro" id="IPR011992">
    <property type="entry name" value="EF-hand-dom_pair"/>
</dbReference>
<feature type="domain" description="EF-hand" evidence="4">
    <location>
        <begin position="242"/>
        <end position="270"/>
    </location>
</feature>
<keyword evidence="6" id="KW-1185">Reference proteome</keyword>
<protein>
    <recommendedName>
        <fullName evidence="2">Serine/threonine-protein phosphatase</fullName>
        <ecNumber evidence="2">3.1.3.16</ecNumber>
    </recommendedName>
</protein>
<dbReference type="SUPFAM" id="SSF47473">
    <property type="entry name" value="EF-hand"/>
    <property type="match status" value="1"/>
</dbReference>
<dbReference type="EnsemblMetazoa" id="XM_030992258">
    <property type="protein sequence ID" value="XP_030848118"/>
    <property type="gene ID" value="LOC100889723"/>
</dbReference>
<dbReference type="PANTHER" id="PTHR11668">
    <property type="entry name" value="SERINE/THREONINE PROTEIN PHOSPHATASE"/>
    <property type="match status" value="1"/>
</dbReference>
<sequence>MMAQEDELEDECWVTVIVFNRHQKKCLLVRDEQEKCEWWLPHEKLAVDSASFVKTAGALLQDLPVQATLESVLKVTFSVVNKPDFQRELRKKRIFVISLLASVENTDDVQAVPLSPTNDAKCAQKWATLEEVKSLVLNGDLRGREPLELMEVIEKGMEYPLSLLKERSLLQLSNDKESGTHHHSGTMSAFKQMLEAVKFGPEEQSYLLAVYCERCSPCQSMSQAVFTEYMCEKGLPPVSGPNLFRAFDSKRQGYLDPEDFINGLAAMQPSAPHGGLPAELRCRYIFRYYDQNRHGKMEFTGFKQMVSDIRQLKGQPIDPKTLQKEAETLAKVFGNEHKVSLTLMDFLSAVGQLKFRGTSALFRLPQSSIPDKWGFAADESPSESGEESGGEKSQSVKKQKRTHSVSMKFGSQPSDLCASGDSETDSVAAIFKSPEVKRSIGQEYELATHAVKVKRSGTLADVRTLWELADTGAVSNSVGPHLDGDKNRMQRISSVDSFNQRSHPNEMLTGLRYFERSVKGSPVVDGGGDGETNAGRANAAPIKAKDNFSWGTVEMLSLAKCLLALCREAQRVLANEPRLIKLNAPTYILGDLHGNFHDLVCFEKALWRMGPLLTPCSFLFLGDYVDRGEHGVEVIAYLFSQKILAPDKFFMIRGNHELRPVQKMFHFEAECTQKFGATIGQQVWEAINCCFDAMPIAAVVDNKIFCTHGGVPNSEGGVCSLAEINKIPVPLKDPENESQLAWELMWNDPLKREFLDENQMSEIKSNNGFVFNSRRGTGHMFSCDALERFLQVNNLSHVIRAHEVQQAGFQVQQKGKLLTVFSSSHYCGGSNEAACILVDRHKLRTIRLDTS</sequence>
<dbReference type="Gene3D" id="3.60.21.10">
    <property type="match status" value="1"/>
</dbReference>